<dbReference type="Proteomes" id="UP000608420">
    <property type="component" value="Unassembled WGS sequence"/>
</dbReference>
<gene>
    <name evidence="1" type="primary">wbmP</name>
    <name evidence="1" type="ORF">GCM10010913_46370</name>
</gene>
<evidence type="ECO:0008006" key="3">
    <source>
        <dbReference type="Google" id="ProtNLM"/>
    </source>
</evidence>
<accession>A0ABQ1W8M4</accession>
<dbReference type="InterPro" id="IPR014985">
    <property type="entry name" value="WbqC"/>
</dbReference>
<organism evidence="1 2">
    <name type="scientific">Paenibacillus aceti</name>
    <dbReference type="NCBI Taxonomy" id="1820010"/>
    <lineage>
        <taxon>Bacteria</taxon>
        <taxon>Bacillati</taxon>
        <taxon>Bacillota</taxon>
        <taxon>Bacilli</taxon>
        <taxon>Bacillales</taxon>
        <taxon>Paenibacillaceae</taxon>
        <taxon>Paenibacillus</taxon>
    </lineage>
</organism>
<evidence type="ECO:0000313" key="1">
    <source>
        <dbReference type="EMBL" id="GGG18980.1"/>
    </source>
</evidence>
<keyword evidence="2" id="KW-1185">Reference proteome</keyword>
<dbReference type="RefSeq" id="WP_120460087.1">
    <property type="nucleotide sequence ID" value="NZ_BMIW01000054.1"/>
</dbReference>
<protein>
    <recommendedName>
        <fullName evidence="3">WbqC family protein</fullName>
    </recommendedName>
</protein>
<dbReference type="EMBL" id="BMIW01000054">
    <property type="protein sequence ID" value="GGG18980.1"/>
    <property type="molecule type" value="Genomic_DNA"/>
</dbReference>
<proteinExistence type="predicted"/>
<sequence>MTTKMVGIHQPNFLPWIGLIHKIAISDLFVVLDDVYYSKNQFQNRNTILTKNGTVLLSVPVKKNKSNKYLNKIEISYDINWRKKHLDTLYYSYKGSSNFSPFFERLEHIYQKENTFLIDLNMDIIKSILDYLNLESQMIFSSDLQVQLGKTGRLVDICMKLDSDCYIYGGDSSYLEREQFQEKGIKLVSQNFIHPTYRQNYSNEFVNNLSIIDWLFQASRQDIRTYFLSEKESFAVEYKKQFTMV</sequence>
<reference evidence="2" key="1">
    <citation type="journal article" date="2019" name="Int. J. Syst. Evol. Microbiol.">
        <title>The Global Catalogue of Microorganisms (GCM) 10K type strain sequencing project: providing services to taxonomists for standard genome sequencing and annotation.</title>
        <authorList>
            <consortium name="The Broad Institute Genomics Platform"/>
            <consortium name="The Broad Institute Genome Sequencing Center for Infectious Disease"/>
            <person name="Wu L."/>
            <person name="Ma J."/>
        </authorList>
    </citation>
    <scope>NUCLEOTIDE SEQUENCE [LARGE SCALE GENOMIC DNA]</scope>
    <source>
        <strain evidence="2">CGMCC 1.15420</strain>
    </source>
</reference>
<name>A0ABQ1W8M4_9BACL</name>
<comment type="caution">
    <text evidence="1">The sequence shown here is derived from an EMBL/GenBank/DDBJ whole genome shotgun (WGS) entry which is preliminary data.</text>
</comment>
<evidence type="ECO:0000313" key="2">
    <source>
        <dbReference type="Proteomes" id="UP000608420"/>
    </source>
</evidence>
<dbReference type="Pfam" id="PF08889">
    <property type="entry name" value="WbqC"/>
    <property type="match status" value="1"/>
</dbReference>